<evidence type="ECO:0000256" key="2">
    <source>
        <dbReference type="ARBA" id="ARBA00022448"/>
    </source>
</evidence>
<dbReference type="PANTHER" id="PTHR43335">
    <property type="entry name" value="ABC TRANSPORTER, ATP-BINDING PROTEIN"/>
    <property type="match status" value="1"/>
</dbReference>
<reference evidence="6 7" key="1">
    <citation type="submission" date="2023-01" db="EMBL/GenBank/DDBJ databases">
        <title>Bacillus changyiensis sp. nov., isolated from a coastal deposit.</title>
        <authorList>
            <person name="Xiao G."/>
            <person name="Lai Q."/>
            <person name="Hu Z."/>
            <person name="Shao Z."/>
        </authorList>
    </citation>
    <scope>NUCLEOTIDE SEQUENCE [LARGE SCALE GENOMIC DNA]</scope>
    <source>
        <strain evidence="6 7">CLL-7-23</strain>
    </source>
</reference>
<evidence type="ECO:0000256" key="3">
    <source>
        <dbReference type="ARBA" id="ARBA00022741"/>
    </source>
</evidence>
<comment type="similarity">
    <text evidence="1">Belongs to the ABC transporter superfamily.</text>
</comment>
<gene>
    <name evidence="6" type="ORF">PJ311_00695</name>
</gene>
<dbReference type="PROSITE" id="PS00211">
    <property type="entry name" value="ABC_TRANSPORTER_1"/>
    <property type="match status" value="1"/>
</dbReference>
<evidence type="ECO:0000256" key="4">
    <source>
        <dbReference type="ARBA" id="ARBA00022840"/>
    </source>
</evidence>
<evidence type="ECO:0000259" key="5">
    <source>
        <dbReference type="PROSITE" id="PS50893"/>
    </source>
</evidence>
<evidence type="ECO:0000313" key="7">
    <source>
        <dbReference type="Proteomes" id="UP001211894"/>
    </source>
</evidence>
<name>A0ABT4WZ13_9BACI</name>
<keyword evidence="4 6" id="KW-0067">ATP-binding</keyword>
<protein>
    <submittedName>
        <fullName evidence="6">ATP-binding cassette domain-containing protein</fullName>
    </submittedName>
</protein>
<keyword evidence="7" id="KW-1185">Reference proteome</keyword>
<dbReference type="InterPro" id="IPR003439">
    <property type="entry name" value="ABC_transporter-like_ATP-bd"/>
</dbReference>
<dbReference type="GO" id="GO:0005524">
    <property type="term" value="F:ATP binding"/>
    <property type="evidence" value="ECO:0007669"/>
    <property type="project" value="UniProtKB-KW"/>
</dbReference>
<accession>A0ABT4WZ13</accession>
<sequence>MCRVKDFALKTNQLTKQYKHNKALDNVNIHVKKGEIYGLIGMNGAGKTTLIRLLAGLIKPESGKIEIFGEEVERKKEILRRRIGWLIESPSLYLNRTAYENLEIERLHKGISEKSSIDNALKMVNLVDVKNKKTKEFSLGMKQRLGIAMALLGDPQILILDEPTNGLDPVGIADIRKMLQNLNKNYGITILISSHMLSELYQLAGIYGIVHKGKLIEEIKLEELNNRCQKYIHIKTNEVQNIVEMIKANFSTNNYKIIGNSAINLYDDHLNINEISSFMHENGIKFEGILKKGESLEDYYLNLIEGK</sequence>
<dbReference type="PROSITE" id="PS50893">
    <property type="entry name" value="ABC_TRANSPORTER_2"/>
    <property type="match status" value="1"/>
</dbReference>
<dbReference type="InterPro" id="IPR003593">
    <property type="entry name" value="AAA+_ATPase"/>
</dbReference>
<dbReference type="Proteomes" id="UP001211894">
    <property type="component" value="Unassembled WGS sequence"/>
</dbReference>
<dbReference type="SMART" id="SM00382">
    <property type="entry name" value="AAA"/>
    <property type="match status" value="1"/>
</dbReference>
<feature type="domain" description="ABC transporter" evidence="5">
    <location>
        <begin position="9"/>
        <end position="237"/>
    </location>
</feature>
<evidence type="ECO:0000256" key="1">
    <source>
        <dbReference type="ARBA" id="ARBA00005417"/>
    </source>
</evidence>
<keyword evidence="2" id="KW-0813">Transport</keyword>
<proteinExistence type="inferred from homology"/>
<dbReference type="InterPro" id="IPR017871">
    <property type="entry name" value="ABC_transporter-like_CS"/>
</dbReference>
<organism evidence="6 7">
    <name type="scientific">Bacillus changyiensis</name>
    <dbReference type="NCBI Taxonomy" id="3004103"/>
    <lineage>
        <taxon>Bacteria</taxon>
        <taxon>Bacillati</taxon>
        <taxon>Bacillota</taxon>
        <taxon>Bacilli</taxon>
        <taxon>Bacillales</taxon>
        <taxon>Bacillaceae</taxon>
        <taxon>Bacillus</taxon>
    </lineage>
</organism>
<dbReference type="EMBL" id="JAQKAB010000001">
    <property type="protein sequence ID" value="MDA7025122.1"/>
    <property type="molecule type" value="Genomic_DNA"/>
</dbReference>
<comment type="caution">
    <text evidence="6">The sequence shown here is derived from an EMBL/GenBank/DDBJ whole genome shotgun (WGS) entry which is preliminary data.</text>
</comment>
<dbReference type="Gene3D" id="3.40.50.300">
    <property type="entry name" value="P-loop containing nucleotide triphosphate hydrolases"/>
    <property type="match status" value="1"/>
</dbReference>
<keyword evidence="3" id="KW-0547">Nucleotide-binding</keyword>
<dbReference type="PANTHER" id="PTHR43335:SF8">
    <property type="entry name" value="ABC TRANSPORTER, ATP-BINDING PROTEIN"/>
    <property type="match status" value="1"/>
</dbReference>
<dbReference type="InterPro" id="IPR027417">
    <property type="entry name" value="P-loop_NTPase"/>
</dbReference>
<dbReference type="SUPFAM" id="SSF52540">
    <property type="entry name" value="P-loop containing nucleoside triphosphate hydrolases"/>
    <property type="match status" value="1"/>
</dbReference>
<dbReference type="Pfam" id="PF00005">
    <property type="entry name" value="ABC_tran"/>
    <property type="match status" value="1"/>
</dbReference>
<dbReference type="RefSeq" id="WP_271338984.1">
    <property type="nucleotide sequence ID" value="NZ_JAQKAB010000001.1"/>
</dbReference>
<evidence type="ECO:0000313" key="6">
    <source>
        <dbReference type="EMBL" id="MDA7025122.1"/>
    </source>
</evidence>